<organism evidence="2 3">
    <name type="scientific">Chelatococcus caeni</name>
    <dbReference type="NCBI Taxonomy" id="1348468"/>
    <lineage>
        <taxon>Bacteria</taxon>
        <taxon>Pseudomonadati</taxon>
        <taxon>Pseudomonadota</taxon>
        <taxon>Alphaproteobacteria</taxon>
        <taxon>Hyphomicrobiales</taxon>
        <taxon>Chelatococcaceae</taxon>
        <taxon>Chelatococcus</taxon>
    </lineage>
</organism>
<keyword evidence="1" id="KW-0812">Transmembrane</keyword>
<sequence>MTSGASMPPGGSGGAKDETVARRFSLTFLLAALALAALTYGVIAGFDPYGVTRGAGGPGPLMDINQRYVYPQIVRSGRYSSAVFGTSTVRLLDPQRLDALLGGRFANLAMNAATPWEQMQIADLFLRHVPAPEMLVFGVDAPWCDRDADSEAKRLTPRPFPPWLYDDDRLNDWAYLFNSKNLEIALRVAAYRLGLMDERIRSDGYEVFVPPEDSYDLSRARMHIWQGHAPEAVTPVVPAETVSEAERENWRFPALAWLDAMLARAPQATRKMIVLPPVHIAAQPRPGSKAVAEDMACKAALAEIAQRRGALLLDFRRSSAVTREDSNYWDPMHYRIGIARRIEETMAAAMSGATEADDGFFVTPASPAW</sequence>
<feature type="transmembrane region" description="Helical" evidence="1">
    <location>
        <begin position="26"/>
        <end position="46"/>
    </location>
</feature>
<name>A0A840BX82_9HYPH</name>
<proteinExistence type="predicted"/>
<accession>A0A840BX82</accession>
<evidence type="ECO:0000256" key="1">
    <source>
        <dbReference type="SAM" id="Phobius"/>
    </source>
</evidence>
<dbReference type="AlphaFoldDB" id="A0A840BX82"/>
<comment type="caution">
    <text evidence="2">The sequence shown here is derived from an EMBL/GenBank/DDBJ whole genome shotgun (WGS) entry which is preliminary data.</text>
</comment>
<dbReference type="EMBL" id="JACIEN010000001">
    <property type="protein sequence ID" value="MBB4016068.1"/>
    <property type="molecule type" value="Genomic_DNA"/>
</dbReference>
<evidence type="ECO:0000313" key="2">
    <source>
        <dbReference type="EMBL" id="MBB4016068.1"/>
    </source>
</evidence>
<keyword evidence="1" id="KW-1133">Transmembrane helix</keyword>
<keyword evidence="1" id="KW-0472">Membrane</keyword>
<reference evidence="2 3" key="1">
    <citation type="submission" date="2020-08" db="EMBL/GenBank/DDBJ databases">
        <title>Genomic Encyclopedia of Type Strains, Phase IV (KMG-IV): sequencing the most valuable type-strain genomes for metagenomic binning, comparative biology and taxonomic classification.</title>
        <authorList>
            <person name="Goeker M."/>
        </authorList>
    </citation>
    <scope>NUCLEOTIDE SEQUENCE [LARGE SCALE GENOMIC DNA]</scope>
    <source>
        <strain evidence="2 3">DSM 103737</strain>
    </source>
</reference>
<evidence type="ECO:0000313" key="3">
    <source>
        <dbReference type="Proteomes" id="UP000577362"/>
    </source>
</evidence>
<protein>
    <submittedName>
        <fullName evidence="2">Uncharacterized protein</fullName>
    </submittedName>
</protein>
<dbReference type="RefSeq" id="WP_183315912.1">
    <property type="nucleotide sequence ID" value="NZ_JACIEN010000001.1"/>
</dbReference>
<gene>
    <name evidence="2" type="ORF">GGR16_001074</name>
</gene>
<dbReference type="Proteomes" id="UP000577362">
    <property type="component" value="Unassembled WGS sequence"/>
</dbReference>
<keyword evidence="3" id="KW-1185">Reference proteome</keyword>